<dbReference type="GO" id="GO:0016788">
    <property type="term" value="F:hydrolase activity, acting on ester bonds"/>
    <property type="evidence" value="ECO:0007669"/>
    <property type="project" value="UniProtKB-ARBA"/>
</dbReference>
<dbReference type="SUPFAM" id="SSF52266">
    <property type="entry name" value="SGNH hydrolase"/>
    <property type="match status" value="1"/>
</dbReference>
<dbReference type="Pfam" id="PF13472">
    <property type="entry name" value="Lipase_GDSL_2"/>
    <property type="match status" value="1"/>
</dbReference>
<organism evidence="2 3">
    <name type="scientific">Sphingomonas xinjiangensis</name>
    <dbReference type="NCBI Taxonomy" id="643568"/>
    <lineage>
        <taxon>Bacteria</taxon>
        <taxon>Pseudomonadati</taxon>
        <taxon>Pseudomonadota</taxon>
        <taxon>Alphaproteobacteria</taxon>
        <taxon>Sphingomonadales</taxon>
        <taxon>Sphingomonadaceae</taxon>
        <taxon>Sphingomonas</taxon>
    </lineage>
</organism>
<evidence type="ECO:0000313" key="3">
    <source>
        <dbReference type="Proteomes" id="UP000527143"/>
    </source>
</evidence>
<accession>A0A840YSA0</accession>
<dbReference type="AlphaFoldDB" id="A0A840YSA0"/>
<dbReference type="Gene3D" id="3.40.50.1110">
    <property type="entry name" value="SGNH hydrolase"/>
    <property type="match status" value="2"/>
</dbReference>
<reference evidence="2 3" key="1">
    <citation type="submission" date="2020-08" db="EMBL/GenBank/DDBJ databases">
        <title>Genomic Encyclopedia of Type Strains, Phase IV (KMG-IV): sequencing the most valuable type-strain genomes for metagenomic binning, comparative biology and taxonomic classification.</title>
        <authorList>
            <person name="Goeker M."/>
        </authorList>
    </citation>
    <scope>NUCLEOTIDE SEQUENCE [LARGE SCALE GENOMIC DNA]</scope>
    <source>
        <strain evidence="2 3">DSM 26736</strain>
    </source>
</reference>
<keyword evidence="3" id="KW-1185">Reference proteome</keyword>
<feature type="domain" description="SGNH hydrolase-type esterase" evidence="1">
    <location>
        <begin position="93"/>
        <end position="172"/>
    </location>
</feature>
<protein>
    <submittedName>
        <fullName evidence="2">Lysophospholipase L1-like esterase</fullName>
    </submittedName>
</protein>
<sequence>MWNPQVLTRDFGQLCRYRDQNAEVKAQKVRIVFMGGPITGGWINLDGGFFVVGLVYRGISGQTTPRMLVRFRQNVLELKRRAVHIMAGTNEIARANSIKVILASIPPAGAFPCAKDERPVPKISASNAWARSYAQANGFTFVGYHAATAQPGGAIEPGLSSDGMHPTAPSYAVMRPLAVAAIAKTLSK</sequence>
<dbReference type="EMBL" id="JACIJF010000019">
    <property type="protein sequence ID" value="MBB5712547.1"/>
    <property type="molecule type" value="Genomic_DNA"/>
</dbReference>
<evidence type="ECO:0000259" key="1">
    <source>
        <dbReference type="Pfam" id="PF13472"/>
    </source>
</evidence>
<comment type="caution">
    <text evidence="2">The sequence shown here is derived from an EMBL/GenBank/DDBJ whole genome shotgun (WGS) entry which is preliminary data.</text>
</comment>
<dbReference type="RefSeq" id="WP_246352529.1">
    <property type="nucleotide sequence ID" value="NZ_JACIJF010000019.1"/>
</dbReference>
<proteinExistence type="predicted"/>
<dbReference type="InterPro" id="IPR013830">
    <property type="entry name" value="SGNH_hydro"/>
</dbReference>
<dbReference type="Proteomes" id="UP000527143">
    <property type="component" value="Unassembled WGS sequence"/>
</dbReference>
<dbReference type="InterPro" id="IPR036514">
    <property type="entry name" value="SGNH_hydro_sf"/>
</dbReference>
<gene>
    <name evidence="2" type="ORF">FHT02_003807</name>
</gene>
<evidence type="ECO:0000313" key="2">
    <source>
        <dbReference type="EMBL" id="MBB5712547.1"/>
    </source>
</evidence>
<name>A0A840YSA0_9SPHN</name>